<evidence type="ECO:0000256" key="7">
    <source>
        <dbReference type="SAM" id="MobiDB-lite"/>
    </source>
</evidence>
<keyword evidence="3 8" id="KW-0812">Transmembrane</keyword>
<accession>A0A1B9GF61</accession>
<dbReference type="InterPro" id="IPR020846">
    <property type="entry name" value="MFS_dom"/>
</dbReference>
<dbReference type="VEuPathDB" id="FungiDB:I302_01206"/>
<feature type="transmembrane region" description="Helical" evidence="8">
    <location>
        <begin position="346"/>
        <end position="367"/>
    </location>
</feature>
<keyword evidence="2" id="KW-0813">Transport</keyword>
<dbReference type="Gene3D" id="1.20.1250.20">
    <property type="entry name" value="MFS general substrate transporter like domains"/>
    <property type="match status" value="2"/>
</dbReference>
<comment type="subcellular location">
    <subcellularLocation>
        <location evidence="1">Membrane</location>
        <topology evidence="1">Multi-pass membrane protein</topology>
    </subcellularLocation>
</comment>
<feature type="region of interest" description="Disordered" evidence="7">
    <location>
        <begin position="1"/>
        <end position="21"/>
    </location>
</feature>
<keyword evidence="4 8" id="KW-1133">Transmembrane helix</keyword>
<dbReference type="GO" id="GO:0022857">
    <property type="term" value="F:transmembrane transporter activity"/>
    <property type="evidence" value="ECO:0007669"/>
    <property type="project" value="InterPro"/>
</dbReference>
<name>A0A1B9GF61_9TREE</name>
<evidence type="ECO:0000256" key="2">
    <source>
        <dbReference type="ARBA" id="ARBA00022448"/>
    </source>
</evidence>
<evidence type="ECO:0000256" key="4">
    <source>
        <dbReference type="ARBA" id="ARBA00022989"/>
    </source>
</evidence>
<dbReference type="PROSITE" id="PS50850">
    <property type="entry name" value="MFS"/>
    <property type="match status" value="1"/>
</dbReference>
<feature type="domain" description="Major facilitator superfamily (MFS) profile" evidence="9">
    <location>
        <begin position="39"/>
        <end position="466"/>
    </location>
</feature>
<feature type="transmembrane region" description="Helical" evidence="8">
    <location>
        <begin position="273"/>
        <end position="295"/>
    </location>
</feature>
<dbReference type="GO" id="GO:0016020">
    <property type="term" value="C:membrane"/>
    <property type="evidence" value="ECO:0007669"/>
    <property type="project" value="UniProtKB-SubCell"/>
</dbReference>
<evidence type="ECO:0000256" key="1">
    <source>
        <dbReference type="ARBA" id="ARBA00004141"/>
    </source>
</evidence>
<dbReference type="InterPro" id="IPR011701">
    <property type="entry name" value="MFS"/>
</dbReference>
<evidence type="ECO:0000256" key="3">
    <source>
        <dbReference type="ARBA" id="ARBA00022692"/>
    </source>
</evidence>
<feature type="transmembrane region" description="Helical" evidence="8">
    <location>
        <begin position="202"/>
        <end position="224"/>
    </location>
</feature>
<feature type="transmembrane region" description="Helical" evidence="8">
    <location>
        <begin position="315"/>
        <end position="334"/>
    </location>
</feature>
<dbReference type="PANTHER" id="PTHR43791">
    <property type="entry name" value="PERMEASE-RELATED"/>
    <property type="match status" value="1"/>
</dbReference>
<organism evidence="10">
    <name type="scientific">Kwoniella bestiolae CBS 10118</name>
    <dbReference type="NCBI Taxonomy" id="1296100"/>
    <lineage>
        <taxon>Eukaryota</taxon>
        <taxon>Fungi</taxon>
        <taxon>Dikarya</taxon>
        <taxon>Basidiomycota</taxon>
        <taxon>Agaricomycotina</taxon>
        <taxon>Tremellomycetes</taxon>
        <taxon>Tremellales</taxon>
        <taxon>Cryptococcaceae</taxon>
        <taxon>Kwoniella</taxon>
    </lineage>
</organism>
<sequence length="519" mass="58275">MDRNDQAPASAVQLDPQAHDGHVKSAEEKRYLRKLDLCLLTFTCISQLIKYLDQQNINFAYTSGMKESANRLNLYGNELNYFTTYFNVGYCIFLVPSQIMITRFKPAIWLSCLELIWGALTLGLAGVKNHKQVYAIRAFIGAAESSAYPGAVALLMTWYTPLEMAKRIGFYHSCQPIGSMVAGGLQAAILKSLDGSHGLEGWRWTFIINGIMTIVIAALGFFMIPDFPDRPNKLAFWFTAHDKRIAEDRLLRWRRVAPDAINWRTAKKAASTIITPALMWLYTASLIAVAAVSYFNLFLKSLKHADGTAVWSAEALSAVPMVGYTIQILSTWFFAFCSDYFRTRWLCLLAIACIGIPSATILTIWNVSTAAKYYAFFALYATNTGAPIIWSWMSDMLPTEPEQRTLTISICISFYYAINAWSNPLIYPAKEAPHYKHGWGVSLGLYCSVVCIILALRTYDIKVIRPRNYRARLALEQEYLESVSAAQAVLNDEEFGASTLDKDKQGTTVVSVLEHNITK</sequence>
<feature type="transmembrane region" description="Helical" evidence="8">
    <location>
        <begin position="107"/>
        <end position="127"/>
    </location>
</feature>
<dbReference type="Pfam" id="PF07690">
    <property type="entry name" value="MFS_1"/>
    <property type="match status" value="1"/>
</dbReference>
<feature type="transmembrane region" description="Helical" evidence="8">
    <location>
        <begin position="405"/>
        <end position="427"/>
    </location>
</feature>
<feature type="transmembrane region" description="Helical" evidence="8">
    <location>
        <begin position="439"/>
        <end position="459"/>
    </location>
</feature>
<gene>
    <name evidence="10" type="ORF">I302_01206</name>
</gene>
<feature type="transmembrane region" description="Helical" evidence="8">
    <location>
        <begin position="139"/>
        <end position="159"/>
    </location>
</feature>
<dbReference type="EMBL" id="KI894018">
    <property type="protein sequence ID" value="OCF29694.1"/>
    <property type="molecule type" value="Genomic_DNA"/>
</dbReference>
<evidence type="ECO:0000256" key="5">
    <source>
        <dbReference type="ARBA" id="ARBA00023136"/>
    </source>
</evidence>
<evidence type="ECO:0000259" key="9">
    <source>
        <dbReference type="PROSITE" id="PS50850"/>
    </source>
</evidence>
<proteinExistence type="inferred from homology"/>
<dbReference type="FunFam" id="1.20.1250.20:FF:000065">
    <property type="entry name" value="Putative MFS pantothenate transporter"/>
    <property type="match status" value="1"/>
</dbReference>
<reference evidence="10" key="1">
    <citation type="submission" date="2013-07" db="EMBL/GenBank/DDBJ databases">
        <title>The Genome Sequence of Cryptococcus bestiolae CBS10118.</title>
        <authorList>
            <consortium name="The Broad Institute Genome Sequencing Platform"/>
            <person name="Cuomo C."/>
            <person name="Litvintseva A."/>
            <person name="Chen Y."/>
            <person name="Heitman J."/>
            <person name="Sun S."/>
            <person name="Springer D."/>
            <person name="Dromer F."/>
            <person name="Young S.K."/>
            <person name="Zeng Q."/>
            <person name="Gargeya S."/>
            <person name="Fitzgerald M."/>
            <person name="Abouelleil A."/>
            <person name="Alvarado L."/>
            <person name="Berlin A.M."/>
            <person name="Chapman S.B."/>
            <person name="Dewar J."/>
            <person name="Goldberg J."/>
            <person name="Griggs A."/>
            <person name="Gujja S."/>
            <person name="Hansen M."/>
            <person name="Howarth C."/>
            <person name="Imamovic A."/>
            <person name="Larimer J."/>
            <person name="McCowan C."/>
            <person name="Murphy C."/>
            <person name="Pearson M."/>
            <person name="Priest M."/>
            <person name="Roberts A."/>
            <person name="Saif S."/>
            <person name="Shea T."/>
            <person name="Sykes S."/>
            <person name="Wortman J."/>
            <person name="Nusbaum C."/>
            <person name="Birren B."/>
        </authorList>
    </citation>
    <scope>NUCLEOTIDE SEQUENCE [LARGE SCALE GENOMIC DNA]</scope>
    <source>
        <strain evidence="10">CBS 10118</strain>
    </source>
</reference>
<feature type="transmembrane region" description="Helical" evidence="8">
    <location>
        <begin position="373"/>
        <end position="393"/>
    </location>
</feature>
<dbReference type="SUPFAM" id="SSF103473">
    <property type="entry name" value="MFS general substrate transporter"/>
    <property type="match status" value="1"/>
</dbReference>
<reference evidence="10" key="2">
    <citation type="submission" date="2014-01" db="EMBL/GenBank/DDBJ databases">
        <title>Evolution of pathogenesis and genome organization in the Tremellales.</title>
        <authorList>
            <person name="Cuomo C."/>
            <person name="Litvintseva A."/>
            <person name="Heitman J."/>
            <person name="Chen Y."/>
            <person name="Sun S."/>
            <person name="Springer D."/>
            <person name="Dromer F."/>
            <person name="Young S."/>
            <person name="Zeng Q."/>
            <person name="Chapman S."/>
            <person name="Gujja S."/>
            <person name="Saif S."/>
            <person name="Birren B."/>
        </authorList>
    </citation>
    <scope>NUCLEOTIDE SEQUENCE</scope>
    <source>
        <strain evidence="10">CBS 10118</strain>
    </source>
</reference>
<feature type="transmembrane region" description="Helical" evidence="8">
    <location>
        <begin position="79"/>
        <end position="101"/>
    </location>
</feature>
<evidence type="ECO:0000256" key="8">
    <source>
        <dbReference type="SAM" id="Phobius"/>
    </source>
</evidence>
<dbReference type="AlphaFoldDB" id="A0A1B9GF61"/>
<protein>
    <recommendedName>
        <fullName evidence="9">Major facilitator superfamily (MFS) profile domain-containing protein</fullName>
    </recommendedName>
</protein>
<evidence type="ECO:0000256" key="6">
    <source>
        <dbReference type="ARBA" id="ARBA00037968"/>
    </source>
</evidence>
<comment type="similarity">
    <text evidence="6">Belongs to the major facilitator superfamily. Allantoate permease family.</text>
</comment>
<keyword evidence="5 8" id="KW-0472">Membrane</keyword>
<evidence type="ECO:0000313" key="10">
    <source>
        <dbReference type="EMBL" id="OCF29694.1"/>
    </source>
</evidence>
<dbReference type="InterPro" id="IPR036259">
    <property type="entry name" value="MFS_trans_sf"/>
</dbReference>
<dbReference type="PANTHER" id="PTHR43791:SF64">
    <property type="entry name" value="MAJOR FACILITATOR SUPERFAMILY (MFS) PROFILE DOMAIN-CONTAINING PROTEIN"/>
    <property type="match status" value="1"/>
</dbReference>
<dbReference type="OrthoDB" id="3639251at2759"/>